<accession>A0A127AWG7</accession>
<organism evidence="2 3">
    <name type="scientific">Bacillus phage SP-15</name>
    <dbReference type="NCBI Taxonomy" id="1792032"/>
    <lineage>
        <taxon>Viruses</taxon>
        <taxon>Duplodnaviria</taxon>
        <taxon>Heunggongvirae</taxon>
        <taxon>Uroviricota</taxon>
        <taxon>Caudoviricetes</taxon>
        <taxon>Thornevirus</taxon>
        <taxon>Thornevirus SP15</taxon>
    </lineage>
</organism>
<keyword evidence="1" id="KW-0175">Coiled coil</keyword>
<dbReference type="RefSeq" id="YP_009302597.1">
    <property type="nucleotide sequence ID" value="NC_031245.1"/>
</dbReference>
<name>A0A127AWG7_9CAUD</name>
<dbReference type="KEGG" id="vg:29125377"/>
<dbReference type="Proteomes" id="UP000203261">
    <property type="component" value="Segment"/>
</dbReference>
<evidence type="ECO:0000313" key="3">
    <source>
        <dbReference type="Proteomes" id="UP000203261"/>
    </source>
</evidence>
<dbReference type="GeneID" id="29125377"/>
<keyword evidence="3" id="KW-1185">Reference proteome</keyword>
<proteinExistence type="predicted"/>
<gene>
    <name evidence="2" type="ORF">SP15_208</name>
</gene>
<feature type="coiled-coil region" evidence="1">
    <location>
        <begin position="55"/>
        <end position="82"/>
    </location>
</feature>
<reference evidence="2 3" key="1">
    <citation type="submission" date="2015-08" db="EMBL/GenBank/DDBJ databases">
        <authorList>
            <person name="Babu N.S."/>
            <person name="Beckwith C.J."/>
            <person name="Beseler K.G."/>
            <person name="Brison A."/>
            <person name="Carone J.V."/>
            <person name="Caskin T.P."/>
            <person name="Diamond M."/>
            <person name="Durham M.E."/>
            <person name="Foxe J.M."/>
            <person name="Go M."/>
            <person name="Henderson B.A."/>
            <person name="Jones I.B."/>
            <person name="McGettigan J.A."/>
            <person name="Micheletti S.J."/>
            <person name="Nasrallah M.E."/>
            <person name="Ortiz D."/>
            <person name="Piller C.R."/>
            <person name="Privatt S.R."/>
            <person name="Schneider S.L."/>
            <person name="Sharp S."/>
            <person name="Smith T.C."/>
            <person name="Stanton J.D."/>
            <person name="Ullery H.E."/>
            <person name="Wilson R.J."/>
            <person name="Serrano M.G."/>
            <person name="Buck G."/>
            <person name="Lee V."/>
            <person name="Wang Y."/>
            <person name="Carvalho R."/>
            <person name="Voegtly L."/>
            <person name="Shi R."/>
            <person name="Duckworth R."/>
            <person name="Johnson A."/>
            <person name="Loviza R."/>
            <person name="Walstead R."/>
            <person name="Shah Z."/>
            <person name="Kiflezghi M."/>
            <person name="Wade K."/>
            <person name="Ball S.L."/>
            <person name="Bradley K.W."/>
            <person name="Asai D.J."/>
            <person name="Bowman C.A."/>
            <person name="Russell D.A."/>
            <person name="Pope W.H."/>
            <person name="Jacobs-Sera D."/>
            <person name="Hendrix R.W."/>
            <person name="Hatfull G.F."/>
        </authorList>
    </citation>
    <scope>NUCLEOTIDE SEQUENCE [LARGE SCALE GENOMIC DNA]</scope>
</reference>
<protein>
    <submittedName>
        <fullName evidence="2">Uncharacterized protein</fullName>
    </submittedName>
</protein>
<evidence type="ECO:0000256" key="1">
    <source>
        <dbReference type="SAM" id="Coils"/>
    </source>
</evidence>
<sequence>MRIKDMASRESIIELLKSEILDTQSQLGNIKSKRKYMLGNISMDKDSRQRRDKELKNLTTIELQLELKLMNLESELERFNTMY</sequence>
<evidence type="ECO:0000313" key="2">
    <source>
        <dbReference type="EMBL" id="AMM45008.1"/>
    </source>
</evidence>
<dbReference type="EMBL" id="KT624200">
    <property type="protein sequence ID" value="AMM45008.1"/>
    <property type="molecule type" value="Genomic_DNA"/>
</dbReference>